<evidence type="ECO:0000256" key="7">
    <source>
        <dbReference type="ARBA" id="ARBA00023034"/>
    </source>
</evidence>
<evidence type="ECO:0000256" key="8">
    <source>
        <dbReference type="ARBA" id="ARBA00023128"/>
    </source>
</evidence>
<keyword evidence="13" id="KW-1185">Reference proteome</keyword>
<gene>
    <name evidence="12" type="ORF">DSTB1V02_LOCUS5753</name>
</gene>
<dbReference type="InterPro" id="IPR010876">
    <property type="entry name" value="C1orf43"/>
</dbReference>
<evidence type="ECO:0000313" key="12">
    <source>
        <dbReference type="EMBL" id="CAD7245887.1"/>
    </source>
</evidence>
<dbReference type="EMBL" id="LR900499">
    <property type="protein sequence ID" value="CAD7245887.1"/>
    <property type="molecule type" value="Genomic_DNA"/>
</dbReference>
<keyword evidence="5 11" id="KW-0812">Transmembrane</keyword>
<reference evidence="12" key="1">
    <citation type="submission" date="2020-11" db="EMBL/GenBank/DDBJ databases">
        <authorList>
            <person name="Tran Van P."/>
        </authorList>
    </citation>
    <scope>NUCLEOTIDE SEQUENCE</scope>
</reference>
<sequence length="239" mass="27294">MGFRDLSGITIVVFIGIGVLGFLILFIFAKRQIRRFTLRSRKGPHVPVGHGASGGMQKEINRRLDRLTEICYEPKLLFEPSTEKTGAFYRMKAVDSLKVLEEELWKLHPITRRYPGNNVRAYYLSLSSGPLSKVEGQVIQDFITLYEQARFSPVPFGKDMYSTFHAAWKQLRQSIHATKPAKRKQVEHKVDNSIWYVPASSPSGEDFFLDGLGSDDSAIEQDHSLSSDRERRERDQVTT</sequence>
<evidence type="ECO:0000256" key="3">
    <source>
        <dbReference type="ARBA" id="ARBA00004173"/>
    </source>
</evidence>
<feature type="region of interest" description="Disordered" evidence="10">
    <location>
        <begin position="198"/>
        <end position="239"/>
    </location>
</feature>
<feature type="compositionally biased region" description="Basic and acidic residues" evidence="10">
    <location>
        <begin position="220"/>
        <end position="239"/>
    </location>
</feature>
<keyword evidence="6 11" id="KW-1133">Transmembrane helix</keyword>
<keyword evidence="8" id="KW-0496">Mitochondrion</keyword>
<dbReference type="OrthoDB" id="5960253at2759"/>
<evidence type="ECO:0000256" key="9">
    <source>
        <dbReference type="ARBA" id="ARBA00023136"/>
    </source>
</evidence>
<dbReference type="PANTHER" id="PTHR21425:SF2">
    <property type="entry name" value="PROTEIN C1ORF43"/>
    <property type="match status" value="1"/>
</dbReference>
<evidence type="ECO:0000313" key="13">
    <source>
        <dbReference type="Proteomes" id="UP000677054"/>
    </source>
</evidence>
<dbReference type="Proteomes" id="UP000677054">
    <property type="component" value="Unassembled WGS sequence"/>
</dbReference>
<keyword evidence="7" id="KW-0333">Golgi apparatus</keyword>
<dbReference type="Pfam" id="PF07406">
    <property type="entry name" value="NICE-3"/>
    <property type="match status" value="1"/>
</dbReference>
<evidence type="ECO:0000256" key="4">
    <source>
        <dbReference type="ARBA" id="ARBA00004555"/>
    </source>
</evidence>
<evidence type="ECO:0000256" key="2">
    <source>
        <dbReference type="ARBA" id="ARBA00004167"/>
    </source>
</evidence>
<proteinExistence type="predicted"/>
<dbReference type="GO" id="GO:0016020">
    <property type="term" value="C:membrane"/>
    <property type="evidence" value="ECO:0007669"/>
    <property type="project" value="UniProtKB-SubCell"/>
</dbReference>
<evidence type="ECO:0000256" key="11">
    <source>
        <dbReference type="SAM" id="Phobius"/>
    </source>
</evidence>
<evidence type="ECO:0000256" key="5">
    <source>
        <dbReference type="ARBA" id="ARBA00022692"/>
    </source>
</evidence>
<comment type="function">
    <text evidence="1">General regulator of phagocytosis. Required to uptake Gram negative bacterium by macrophages.</text>
</comment>
<evidence type="ECO:0000256" key="1">
    <source>
        <dbReference type="ARBA" id="ARBA00002620"/>
    </source>
</evidence>
<keyword evidence="9 11" id="KW-0472">Membrane</keyword>
<accession>A0A7R8XAE3</accession>
<dbReference type="AlphaFoldDB" id="A0A7R8XAE3"/>
<dbReference type="GO" id="GO:0005739">
    <property type="term" value="C:mitochondrion"/>
    <property type="evidence" value="ECO:0007669"/>
    <property type="project" value="UniProtKB-SubCell"/>
</dbReference>
<dbReference type="PANTHER" id="PTHR21425">
    <property type="entry name" value="NICE-3"/>
    <property type="match status" value="1"/>
</dbReference>
<name>A0A7R8XAE3_9CRUS</name>
<protein>
    <submittedName>
        <fullName evidence="12">Uncharacterized protein</fullName>
    </submittedName>
</protein>
<evidence type="ECO:0000256" key="10">
    <source>
        <dbReference type="SAM" id="MobiDB-lite"/>
    </source>
</evidence>
<evidence type="ECO:0000256" key="6">
    <source>
        <dbReference type="ARBA" id="ARBA00022989"/>
    </source>
</evidence>
<feature type="transmembrane region" description="Helical" evidence="11">
    <location>
        <begin position="6"/>
        <end position="29"/>
    </location>
</feature>
<organism evidence="12">
    <name type="scientific">Darwinula stevensoni</name>
    <dbReference type="NCBI Taxonomy" id="69355"/>
    <lineage>
        <taxon>Eukaryota</taxon>
        <taxon>Metazoa</taxon>
        <taxon>Ecdysozoa</taxon>
        <taxon>Arthropoda</taxon>
        <taxon>Crustacea</taxon>
        <taxon>Oligostraca</taxon>
        <taxon>Ostracoda</taxon>
        <taxon>Podocopa</taxon>
        <taxon>Podocopida</taxon>
        <taxon>Darwinulocopina</taxon>
        <taxon>Darwinuloidea</taxon>
        <taxon>Darwinulidae</taxon>
        <taxon>Darwinula</taxon>
    </lineage>
</organism>
<dbReference type="GO" id="GO:0005794">
    <property type="term" value="C:Golgi apparatus"/>
    <property type="evidence" value="ECO:0007669"/>
    <property type="project" value="UniProtKB-SubCell"/>
</dbReference>
<comment type="subcellular location">
    <subcellularLocation>
        <location evidence="4">Golgi apparatus</location>
    </subcellularLocation>
    <subcellularLocation>
        <location evidence="2">Membrane</location>
        <topology evidence="2">Single-pass membrane protein</topology>
    </subcellularLocation>
    <subcellularLocation>
        <location evidence="3">Mitochondrion</location>
    </subcellularLocation>
</comment>
<dbReference type="EMBL" id="CAJPEV010000982">
    <property type="protein sequence ID" value="CAG0889908.1"/>
    <property type="molecule type" value="Genomic_DNA"/>
</dbReference>